<name>A0A0B8PA07_9VIBR</name>
<dbReference type="PANTHER" id="PTHR30061:SF50">
    <property type="entry name" value="MALTOSE_MALTODEXTRIN-BINDING PERIPLASMIC PROTEIN"/>
    <property type="match status" value="1"/>
</dbReference>
<evidence type="ECO:0000256" key="2">
    <source>
        <dbReference type="ARBA" id="ARBA00022448"/>
    </source>
</evidence>
<organism evidence="7 8">
    <name type="scientific">Vibrio ishigakensis</name>
    <dbReference type="NCBI Taxonomy" id="1481914"/>
    <lineage>
        <taxon>Bacteria</taxon>
        <taxon>Pseudomonadati</taxon>
        <taxon>Pseudomonadota</taxon>
        <taxon>Gammaproteobacteria</taxon>
        <taxon>Vibrionales</taxon>
        <taxon>Vibrionaceae</taxon>
        <taxon>Vibrio</taxon>
    </lineage>
</organism>
<gene>
    <name evidence="7" type="ORF">JCM19232_1363</name>
</gene>
<keyword evidence="2 6" id="KW-0813">Transport</keyword>
<reference evidence="7 8" key="2">
    <citation type="submission" date="2015-01" db="EMBL/GenBank/DDBJ databases">
        <authorList>
            <consortium name="NBRP consortium"/>
            <person name="Sawabe T."/>
            <person name="Meirelles P."/>
            <person name="Feng G."/>
            <person name="Sayaka M."/>
            <person name="Hattori M."/>
            <person name="Ohkuma M."/>
        </authorList>
    </citation>
    <scope>NUCLEOTIDE SEQUENCE [LARGE SCALE GENOMIC DNA]</scope>
    <source>
        <strain evidence="7 8">JCM19232</strain>
    </source>
</reference>
<dbReference type="PRINTS" id="PR00181">
    <property type="entry name" value="MALTOSEBP"/>
</dbReference>
<dbReference type="InterPro" id="IPR006059">
    <property type="entry name" value="SBP"/>
</dbReference>
<dbReference type="NCBIfam" id="NF007011">
    <property type="entry name" value="PRK09474.1"/>
    <property type="match status" value="1"/>
</dbReference>
<dbReference type="GO" id="GO:0042956">
    <property type="term" value="P:maltodextrin transmembrane transport"/>
    <property type="evidence" value="ECO:0007669"/>
    <property type="project" value="TreeGrafter"/>
</dbReference>
<keyword evidence="4" id="KW-0732">Signal</keyword>
<comment type="similarity">
    <text evidence="1 6">Belongs to the bacterial solute-binding protein 1 family.</text>
</comment>
<dbReference type="InterPro" id="IPR006061">
    <property type="entry name" value="SBP_1_CS"/>
</dbReference>
<dbReference type="AlphaFoldDB" id="A0A0B8PA07"/>
<evidence type="ECO:0000256" key="3">
    <source>
        <dbReference type="ARBA" id="ARBA00022597"/>
    </source>
</evidence>
<dbReference type="GO" id="GO:0015144">
    <property type="term" value="F:carbohydrate transmembrane transporter activity"/>
    <property type="evidence" value="ECO:0007669"/>
    <property type="project" value="InterPro"/>
</dbReference>
<dbReference type="InterPro" id="IPR006060">
    <property type="entry name" value="Maltose/Cyclodextrin-bd"/>
</dbReference>
<comment type="function">
    <text evidence="6">Part of the ABC transporter complex MalEFGK involved in maltose/maltodextrin import. Binds maltose and higher maltodextrins.</text>
</comment>
<keyword evidence="3 6" id="KW-0762">Sugar transport</keyword>
<dbReference type="EMBL" id="BBSA01000008">
    <property type="protein sequence ID" value="GAM63216.1"/>
    <property type="molecule type" value="Genomic_DNA"/>
</dbReference>
<dbReference type="SUPFAM" id="SSF53850">
    <property type="entry name" value="Periplasmic binding protein-like II"/>
    <property type="match status" value="1"/>
</dbReference>
<dbReference type="PROSITE" id="PS01037">
    <property type="entry name" value="SBP_BACTERIAL_1"/>
    <property type="match status" value="1"/>
</dbReference>
<evidence type="ECO:0000256" key="1">
    <source>
        <dbReference type="ARBA" id="ARBA00008520"/>
    </source>
</evidence>
<sequence>MSYDGKTIGYPVAIEALALIYNKDLVPNPPKTWEEVEALDAKLAKDGKKAIMWNLKEPYFTWPLMAADGGYAFKFTDQGYDVKDVGIANEGVTSAMNFLKSLVDKKVISSDMDYSIADSSFAKGEVAMTINGPWAWGGYDGKVNYGVTTIPSFNGEASKPFVGVLTAGISTASPNKDLAVEFIENYLLTNDGLRTVNNDKPLGAVALKSFQKELESDPRIAATMESAENGEIMPNIPQMNNYWNSAKNAIINVVDGRQSVDAALADAKKQMLR</sequence>
<accession>A0A0B8PA07</accession>
<protein>
    <recommendedName>
        <fullName evidence="5 6">Maltodextrin-binding protein</fullName>
    </recommendedName>
</protein>
<dbReference type="GO" id="GO:0042597">
    <property type="term" value="C:periplasmic space"/>
    <property type="evidence" value="ECO:0007669"/>
    <property type="project" value="UniProtKB-SubCell"/>
</dbReference>
<evidence type="ECO:0000256" key="5">
    <source>
        <dbReference type="ARBA" id="ARBA00030303"/>
    </source>
</evidence>
<dbReference type="Proteomes" id="UP000031670">
    <property type="component" value="Unassembled WGS sequence"/>
</dbReference>
<dbReference type="GO" id="GO:0015768">
    <property type="term" value="P:maltose transport"/>
    <property type="evidence" value="ECO:0007669"/>
    <property type="project" value="TreeGrafter"/>
</dbReference>
<evidence type="ECO:0000256" key="6">
    <source>
        <dbReference type="RuleBase" id="RU365005"/>
    </source>
</evidence>
<evidence type="ECO:0000313" key="8">
    <source>
        <dbReference type="Proteomes" id="UP000031670"/>
    </source>
</evidence>
<proteinExistence type="inferred from homology"/>
<evidence type="ECO:0000256" key="4">
    <source>
        <dbReference type="ARBA" id="ARBA00022729"/>
    </source>
</evidence>
<keyword evidence="6" id="KW-0574">Periplasm</keyword>
<reference evidence="7 8" key="1">
    <citation type="submission" date="2015-01" db="EMBL/GenBank/DDBJ databases">
        <title>Vibrio sp. C5 JCM 19232 whole genome shotgun sequence.</title>
        <authorList>
            <person name="Sawabe T."/>
            <person name="Meirelles P."/>
            <person name="Feng G."/>
            <person name="Sayaka M."/>
            <person name="Hattori M."/>
            <person name="Ohkuma M."/>
        </authorList>
    </citation>
    <scope>NUCLEOTIDE SEQUENCE [LARGE SCALE GENOMIC DNA]</scope>
    <source>
        <strain evidence="7 8">JCM19232</strain>
    </source>
</reference>
<dbReference type="Gene3D" id="3.40.190.10">
    <property type="entry name" value="Periplasmic binding protein-like II"/>
    <property type="match status" value="1"/>
</dbReference>
<comment type="caution">
    <text evidence="7">The sequence shown here is derived from an EMBL/GenBank/DDBJ whole genome shotgun (WGS) entry which is preliminary data.</text>
</comment>
<dbReference type="GO" id="GO:1901982">
    <property type="term" value="F:maltose binding"/>
    <property type="evidence" value="ECO:0007669"/>
    <property type="project" value="TreeGrafter"/>
</dbReference>
<dbReference type="PANTHER" id="PTHR30061">
    <property type="entry name" value="MALTOSE-BINDING PERIPLASMIC PROTEIN"/>
    <property type="match status" value="1"/>
</dbReference>
<dbReference type="Pfam" id="PF13416">
    <property type="entry name" value="SBP_bac_8"/>
    <property type="match status" value="1"/>
</dbReference>
<dbReference type="GO" id="GO:0055052">
    <property type="term" value="C:ATP-binding cassette (ABC) transporter complex, substrate-binding subunit-containing"/>
    <property type="evidence" value="ECO:0007669"/>
    <property type="project" value="TreeGrafter"/>
</dbReference>
<evidence type="ECO:0000313" key="7">
    <source>
        <dbReference type="EMBL" id="GAM63216.1"/>
    </source>
</evidence>
<comment type="subcellular location">
    <subcellularLocation>
        <location evidence="6">Periplasm</location>
    </subcellularLocation>
</comment>